<dbReference type="AlphaFoldDB" id="A0A7J5TXV0"/>
<protein>
    <submittedName>
        <fullName evidence="8">S8 family serine peptidase</fullName>
    </submittedName>
</protein>
<reference evidence="8 9" key="1">
    <citation type="submission" date="2019-10" db="EMBL/GenBank/DDBJ databases">
        <title>Rudanella paleaurantiibacter sp. nov., isolated from sludge.</title>
        <authorList>
            <person name="Xu S.Q."/>
        </authorList>
    </citation>
    <scope>NUCLEOTIDE SEQUENCE [LARGE SCALE GENOMIC DNA]</scope>
    <source>
        <strain evidence="8 9">HX-22-17</strain>
    </source>
</reference>
<dbReference type="PANTHER" id="PTHR43806:SF11">
    <property type="entry name" value="CEREVISIN-RELATED"/>
    <property type="match status" value="1"/>
</dbReference>
<keyword evidence="3 5" id="KW-0378">Hydrolase</keyword>
<dbReference type="PRINTS" id="PR00723">
    <property type="entry name" value="SUBTILISIN"/>
</dbReference>
<evidence type="ECO:0000256" key="2">
    <source>
        <dbReference type="ARBA" id="ARBA00022670"/>
    </source>
</evidence>
<organism evidence="8 9">
    <name type="scientific">Rudanella paleaurantiibacter</name>
    <dbReference type="NCBI Taxonomy" id="2614655"/>
    <lineage>
        <taxon>Bacteria</taxon>
        <taxon>Pseudomonadati</taxon>
        <taxon>Bacteroidota</taxon>
        <taxon>Cytophagia</taxon>
        <taxon>Cytophagales</taxon>
        <taxon>Cytophagaceae</taxon>
        <taxon>Rudanella</taxon>
    </lineage>
</organism>
<feature type="active site" description="Charge relay system" evidence="5">
    <location>
        <position position="245"/>
    </location>
</feature>
<feature type="region of interest" description="Disordered" evidence="6">
    <location>
        <begin position="150"/>
        <end position="208"/>
    </location>
</feature>
<sequence>MIVSPADNQPFHPTFYIIQYTLNPKLTPVTNPSKPLKPIPPFRDVRFLDPAYLFASAPDTFRSIYGKTAILYRGTPVLPEEYILVDDESELSFLRQGEQYRLITGPDADAQPIVKVQTYRYCGGKALVLLVSNESLTLLNALPPGERIATVPLNPQLPTGSIRPGGGSRGRGTGQDGNTNQIGRGQDGNTNQIGRGQDGNTNQVGRGQGYPNAVGFLYPGQQFNGTGLVTADTLHGSGPTVAILDSGLQLAGGAYPKPTRAVSCQTTPWGWDFVEEDADPTDEQFNRHGTRVAGIIRSVCPEANLLPVRIADARNVCTLFDVLSGLEYAAAQGARIINASWVFACGTDETIPLLQASLQRLAYRGILVVCAAGNVGDVPPAGLPAIPAIGHQMGDLRVPMLAPACSSAGLSHVITVTSVVSLPTGEHDEAGRPRFRRTVCELKSDTYVSVGVLVNGSDGQGRFGSFKTPDITPDFRGTSFAAPYVTGLIARAMLAGKDLSSREAVLRSIGARRDLYLLDQIVGGLWVKP</sequence>
<dbReference type="GO" id="GO:0004252">
    <property type="term" value="F:serine-type endopeptidase activity"/>
    <property type="evidence" value="ECO:0007669"/>
    <property type="project" value="UniProtKB-UniRule"/>
</dbReference>
<evidence type="ECO:0000256" key="4">
    <source>
        <dbReference type="ARBA" id="ARBA00022825"/>
    </source>
</evidence>
<dbReference type="InterPro" id="IPR000209">
    <property type="entry name" value="Peptidase_S8/S53_dom"/>
</dbReference>
<feature type="compositionally biased region" description="Gly residues" evidence="6">
    <location>
        <begin position="163"/>
        <end position="175"/>
    </location>
</feature>
<dbReference type="Proteomes" id="UP000488299">
    <property type="component" value="Unassembled WGS sequence"/>
</dbReference>
<accession>A0A7J5TXV0</accession>
<dbReference type="CDD" id="cd00306">
    <property type="entry name" value="Peptidases_S8_S53"/>
    <property type="match status" value="1"/>
</dbReference>
<evidence type="ECO:0000259" key="7">
    <source>
        <dbReference type="Pfam" id="PF00082"/>
    </source>
</evidence>
<dbReference type="InterPro" id="IPR015500">
    <property type="entry name" value="Peptidase_S8_subtilisin-rel"/>
</dbReference>
<dbReference type="Gene3D" id="3.40.50.200">
    <property type="entry name" value="Peptidase S8/S53 domain"/>
    <property type="match status" value="1"/>
</dbReference>
<evidence type="ECO:0000256" key="1">
    <source>
        <dbReference type="ARBA" id="ARBA00011073"/>
    </source>
</evidence>
<dbReference type="InterPro" id="IPR050131">
    <property type="entry name" value="Peptidase_S8_subtilisin-like"/>
</dbReference>
<proteinExistence type="inferred from homology"/>
<evidence type="ECO:0000256" key="6">
    <source>
        <dbReference type="SAM" id="MobiDB-lite"/>
    </source>
</evidence>
<feature type="compositionally biased region" description="Polar residues" evidence="6">
    <location>
        <begin position="176"/>
        <end position="205"/>
    </location>
</feature>
<gene>
    <name evidence="8" type="ORF">F5984_12305</name>
</gene>
<dbReference type="PROSITE" id="PS51892">
    <property type="entry name" value="SUBTILASE"/>
    <property type="match status" value="1"/>
</dbReference>
<dbReference type="SUPFAM" id="SSF52743">
    <property type="entry name" value="Subtilisin-like"/>
    <property type="match status" value="1"/>
</dbReference>
<comment type="caution">
    <text evidence="8">The sequence shown here is derived from an EMBL/GenBank/DDBJ whole genome shotgun (WGS) entry which is preliminary data.</text>
</comment>
<keyword evidence="2 5" id="KW-0645">Protease</keyword>
<name>A0A7J5TXV0_9BACT</name>
<dbReference type="EMBL" id="WELI01000005">
    <property type="protein sequence ID" value="KAB7729963.1"/>
    <property type="molecule type" value="Genomic_DNA"/>
</dbReference>
<keyword evidence="4 5" id="KW-0720">Serine protease</keyword>
<evidence type="ECO:0000313" key="8">
    <source>
        <dbReference type="EMBL" id="KAB7729963.1"/>
    </source>
</evidence>
<feature type="domain" description="Peptidase S8/S53" evidence="7">
    <location>
        <begin position="236"/>
        <end position="503"/>
    </location>
</feature>
<dbReference type="GO" id="GO:0006508">
    <property type="term" value="P:proteolysis"/>
    <property type="evidence" value="ECO:0007669"/>
    <property type="project" value="UniProtKB-KW"/>
</dbReference>
<feature type="active site" description="Charge relay system" evidence="5">
    <location>
        <position position="479"/>
    </location>
</feature>
<dbReference type="InterPro" id="IPR036852">
    <property type="entry name" value="Peptidase_S8/S53_dom_sf"/>
</dbReference>
<evidence type="ECO:0000313" key="9">
    <source>
        <dbReference type="Proteomes" id="UP000488299"/>
    </source>
</evidence>
<dbReference type="PANTHER" id="PTHR43806">
    <property type="entry name" value="PEPTIDASE S8"/>
    <property type="match status" value="1"/>
</dbReference>
<feature type="active site" description="Charge relay system" evidence="5">
    <location>
        <position position="288"/>
    </location>
</feature>
<comment type="similarity">
    <text evidence="1 5">Belongs to the peptidase S8 family.</text>
</comment>
<evidence type="ECO:0000256" key="5">
    <source>
        <dbReference type="PROSITE-ProRule" id="PRU01240"/>
    </source>
</evidence>
<keyword evidence="9" id="KW-1185">Reference proteome</keyword>
<dbReference type="PROSITE" id="PS00138">
    <property type="entry name" value="SUBTILASE_SER"/>
    <property type="match status" value="1"/>
</dbReference>
<dbReference type="Pfam" id="PF00082">
    <property type="entry name" value="Peptidase_S8"/>
    <property type="match status" value="1"/>
</dbReference>
<evidence type="ECO:0000256" key="3">
    <source>
        <dbReference type="ARBA" id="ARBA00022801"/>
    </source>
</evidence>
<dbReference type="InterPro" id="IPR023828">
    <property type="entry name" value="Peptidase_S8_Ser-AS"/>
</dbReference>